<dbReference type="Proteomes" id="UP000006729">
    <property type="component" value="Chromosome 11"/>
</dbReference>
<evidence type="ECO:0000313" key="2">
    <source>
        <dbReference type="EMBL" id="PNT12756.1"/>
    </source>
</evidence>
<protein>
    <submittedName>
        <fullName evidence="2">Uncharacterized protein</fullName>
    </submittedName>
</protein>
<name>B9I1Q3_POPTR</name>
<dbReference type="AlphaFoldDB" id="B9I1Q3"/>
<dbReference type="InParanoid" id="B9I1Q3"/>
<dbReference type="PANTHER" id="PTHR34360">
    <property type="entry name" value="OS08G0519400 PROTEIN"/>
    <property type="match status" value="1"/>
</dbReference>
<organism evidence="2 3">
    <name type="scientific">Populus trichocarpa</name>
    <name type="common">Western balsam poplar</name>
    <name type="synonym">Populus balsamifera subsp. trichocarpa</name>
    <dbReference type="NCBI Taxonomy" id="3694"/>
    <lineage>
        <taxon>Eukaryota</taxon>
        <taxon>Viridiplantae</taxon>
        <taxon>Streptophyta</taxon>
        <taxon>Embryophyta</taxon>
        <taxon>Tracheophyta</taxon>
        <taxon>Spermatophyta</taxon>
        <taxon>Magnoliopsida</taxon>
        <taxon>eudicotyledons</taxon>
        <taxon>Gunneridae</taxon>
        <taxon>Pentapetalae</taxon>
        <taxon>rosids</taxon>
        <taxon>fabids</taxon>
        <taxon>Malpighiales</taxon>
        <taxon>Salicaceae</taxon>
        <taxon>Saliceae</taxon>
        <taxon>Populus</taxon>
    </lineage>
</organism>
<accession>B9I1Q3</accession>
<dbReference type="HOGENOM" id="CLU_2175355_0_0_1"/>
<dbReference type="PANTHER" id="PTHR34360:SF1">
    <property type="entry name" value="OS08G0519400 PROTEIN"/>
    <property type="match status" value="1"/>
</dbReference>
<dbReference type="EMBL" id="CM009300">
    <property type="protein sequence ID" value="PNT12756.1"/>
    <property type="molecule type" value="Genomic_DNA"/>
</dbReference>
<proteinExistence type="predicted"/>
<evidence type="ECO:0000256" key="1">
    <source>
        <dbReference type="SAM" id="MobiDB-lite"/>
    </source>
</evidence>
<evidence type="ECO:0000313" key="3">
    <source>
        <dbReference type="Proteomes" id="UP000006729"/>
    </source>
</evidence>
<reference evidence="2 3" key="1">
    <citation type="journal article" date="2006" name="Science">
        <title>The genome of black cottonwood, Populus trichocarpa (Torr. &amp; Gray).</title>
        <authorList>
            <person name="Tuskan G.A."/>
            <person name="Difazio S."/>
            <person name="Jansson S."/>
            <person name="Bohlmann J."/>
            <person name="Grigoriev I."/>
            <person name="Hellsten U."/>
            <person name="Putnam N."/>
            <person name="Ralph S."/>
            <person name="Rombauts S."/>
            <person name="Salamov A."/>
            <person name="Schein J."/>
            <person name="Sterck L."/>
            <person name="Aerts A."/>
            <person name="Bhalerao R.R."/>
            <person name="Bhalerao R.P."/>
            <person name="Blaudez D."/>
            <person name="Boerjan W."/>
            <person name="Brun A."/>
            <person name="Brunner A."/>
            <person name="Busov V."/>
            <person name="Campbell M."/>
            <person name="Carlson J."/>
            <person name="Chalot M."/>
            <person name="Chapman J."/>
            <person name="Chen G.L."/>
            <person name="Cooper D."/>
            <person name="Coutinho P.M."/>
            <person name="Couturier J."/>
            <person name="Covert S."/>
            <person name="Cronk Q."/>
            <person name="Cunningham R."/>
            <person name="Davis J."/>
            <person name="Degroeve S."/>
            <person name="Dejardin A."/>
            <person name="Depamphilis C."/>
            <person name="Detter J."/>
            <person name="Dirks B."/>
            <person name="Dubchak I."/>
            <person name="Duplessis S."/>
            <person name="Ehlting J."/>
            <person name="Ellis B."/>
            <person name="Gendler K."/>
            <person name="Goodstein D."/>
            <person name="Gribskov M."/>
            <person name="Grimwood J."/>
            <person name="Groover A."/>
            <person name="Gunter L."/>
            <person name="Hamberger B."/>
            <person name="Heinze B."/>
            <person name="Helariutta Y."/>
            <person name="Henrissat B."/>
            <person name="Holligan D."/>
            <person name="Holt R."/>
            <person name="Huang W."/>
            <person name="Islam-Faridi N."/>
            <person name="Jones S."/>
            <person name="Jones-Rhoades M."/>
            <person name="Jorgensen R."/>
            <person name="Joshi C."/>
            <person name="Kangasjarvi J."/>
            <person name="Karlsson J."/>
            <person name="Kelleher C."/>
            <person name="Kirkpatrick R."/>
            <person name="Kirst M."/>
            <person name="Kohler A."/>
            <person name="Kalluri U."/>
            <person name="Larimer F."/>
            <person name="Leebens-Mack J."/>
            <person name="Leple J.C."/>
            <person name="Locascio P."/>
            <person name="Lou Y."/>
            <person name="Lucas S."/>
            <person name="Martin F."/>
            <person name="Montanini B."/>
            <person name="Napoli C."/>
            <person name="Nelson D.R."/>
            <person name="Nelson C."/>
            <person name="Nieminen K."/>
            <person name="Nilsson O."/>
            <person name="Pereda V."/>
            <person name="Peter G."/>
            <person name="Philippe R."/>
            <person name="Pilate G."/>
            <person name="Poliakov A."/>
            <person name="Razumovskaya J."/>
            <person name="Richardson P."/>
            <person name="Rinaldi C."/>
            <person name="Ritland K."/>
            <person name="Rouze P."/>
            <person name="Ryaboy D."/>
            <person name="Schmutz J."/>
            <person name="Schrader J."/>
            <person name="Segerman B."/>
            <person name="Shin H."/>
            <person name="Siddiqui A."/>
            <person name="Sterky F."/>
            <person name="Terry A."/>
            <person name="Tsai C.J."/>
            <person name="Uberbacher E."/>
            <person name="Unneberg P."/>
            <person name="Vahala J."/>
            <person name="Wall K."/>
            <person name="Wessler S."/>
            <person name="Yang G."/>
            <person name="Yin T."/>
            <person name="Douglas C."/>
            <person name="Marra M."/>
            <person name="Sandberg G."/>
            <person name="Van de Peer Y."/>
            <person name="Rokhsar D."/>
        </authorList>
    </citation>
    <scope>NUCLEOTIDE SEQUENCE [LARGE SCALE GENOMIC DNA]</scope>
    <source>
        <strain evidence="3">cv. Nisqually</strain>
    </source>
</reference>
<dbReference type="STRING" id="3694.B9I1Q3"/>
<gene>
    <name evidence="2" type="ORF">POPTR_011G105200</name>
</gene>
<sequence length="110" mass="12673">MEKLSKELETQQQEKEALEASASEAEKKISELNFKLADLEKINVEQKSEIRNTKRALKIAEEELIKTKSEDISKAKELMDMLYLKIANEELIKTKSEDISKAKELMEVTN</sequence>
<feature type="region of interest" description="Disordered" evidence="1">
    <location>
        <begin position="1"/>
        <end position="22"/>
    </location>
</feature>
<keyword evidence="3" id="KW-1185">Reference proteome</keyword>